<evidence type="ECO:0000313" key="3">
    <source>
        <dbReference type="Proteomes" id="UP000250235"/>
    </source>
</evidence>
<reference evidence="2 3" key="1">
    <citation type="journal article" date="2015" name="Proc. Natl. Acad. Sci. U.S.A.">
        <title>The resurrection genome of Boea hygrometrica: A blueprint for survival of dehydration.</title>
        <authorList>
            <person name="Xiao L."/>
            <person name="Yang G."/>
            <person name="Zhang L."/>
            <person name="Yang X."/>
            <person name="Zhao S."/>
            <person name="Ji Z."/>
            <person name="Zhou Q."/>
            <person name="Hu M."/>
            <person name="Wang Y."/>
            <person name="Chen M."/>
            <person name="Xu Y."/>
            <person name="Jin H."/>
            <person name="Xiao X."/>
            <person name="Hu G."/>
            <person name="Bao F."/>
            <person name="Hu Y."/>
            <person name="Wan P."/>
            <person name="Li L."/>
            <person name="Deng X."/>
            <person name="Kuang T."/>
            <person name="Xiang C."/>
            <person name="Zhu J.K."/>
            <person name="Oliver M.J."/>
            <person name="He Y."/>
        </authorList>
    </citation>
    <scope>NUCLEOTIDE SEQUENCE [LARGE SCALE GENOMIC DNA]</scope>
    <source>
        <strain evidence="3">cv. XS01</strain>
    </source>
</reference>
<proteinExistence type="predicted"/>
<keyword evidence="3" id="KW-1185">Reference proteome</keyword>
<evidence type="ECO:0000256" key="1">
    <source>
        <dbReference type="SAM" id="MobiDB-lite"/>
    </source>
</evidence>
<feature type="region of interest" description="Disordered" evidence="1">
    <location>
        <begin position="32"/>
        <end position="53"/>
    </location>
</feature>
<sequence>MRDLRATRCARPALIDRAAAREAVRTSRTPCAASAHGIARPARDPNLGSDTTVGEPLRIRIAPPVSRGNRHFTVGGGRLRQSGPRPETIFLRSACTRRLKDFIAKGFSSKSWPKQVRRKAAAAATSGGGVRRGREAAAFRKTRYPCGNLESSTCVILNGSGIQLAVGPQPLWLRNHNSGLAQRIMILLTDLIESHVATGRLSFVSEKSNAIIGVVTAGCERLLPSCDGLTGPEYHGPMIYTG</sequence>
<dbReference type="Proteomes" id="UP000250235">
    <property type="component" value="Unassembled WGS sequence"/>
</dbReference>
<gene>
    <name evidence="2" type="ORF">F511_33649</name>
</gene>
<evidence type="ECO:0000313" key="2">
    <source>
        <dbReference type="EMBL" id="KZV26953.1"/>
    </source>
</evidence>
<protein>
    <submittedName>
        <fullName evidence="2">Uncharacterized protein</fullName>
    </submittedName>
</protein>
<accession>A0A2Z7AZP7</accession>
<organism evidence="2 3">
    <name type="scientific">Dorcoceras hygrometricum</name>
    <dbReference type="NCBI Taxonomy" id="472368"/>
    <lineage>
        <taxon>Eukaryota</taxon>
        <taxon>Viridiplantae</taxon>
        <taxon>Streptophyta</taxon>
        <taxon>Embryophyta</taxon>
        <taxon>Tracheophyta</taxon>
        <taxon>Spermatophyta</taxon>
        <taxon>Magnoliopsida</taxon>
        <taxon>eudicotyledons</taxon>
        <taxon>Gunneridae</taxon>
        <taxon>Pentapetalae</taxon>
        <taxon>asterids</taxon>
        <taxon>lamiids</taxon>
        <taxon>Lamiales</taxon>
        <taxon>Gesneriaceae</taxon>
        <taxon>Didymocarpoideae</taxon>
        <taxon>Trichosporeae</taxon>
        <taxon>Loxocarpinae</taxon>
        <taxon>Dorcoceras</taxon>
    </lineage>
</organism>
<dbReference type="EMBL" id="KV010746">
    <property type="protein sequence ID" value="KZV26953.1"/>
    <property type="molecule type" value="Genomic_DNA"/>
</dbReference>
<name>A0A2Z7AZP7_9LAMI</name>
<dbReference type="AlphaFoldDB" id="A0A2Z7AZP7"/>